<dbReference type="Pfam" id="PF01161">
    <property type="entry name" value="PBP"/>
    <property type="match status" value="1"/>
</dbReference>
<dbReference type="AlphaFoldDB" id="A0A2M7H3K0"/>
<name>A0A2M7H3K0_9BACT</name>
<dbReference type="InterPro" id="IPR008914">
    <property type="entry name" value="PEBP"/>
</dbReference>
<dbReference type="SUPFAM" id="SSF49777">
    <property type="entry name" value="PEBP-like"/>
    <property type="match status" value="1"/>
</dbReference>
<dbReference type="InterPro" id="IPR036610">
    <property type="entry name" value="PEBP-like_sf"/>
</dbReference>
<comment type="caution">
    <text evidence="1">The sequence shown here is derived from an EMBL/GenBank/DDBJ whole genome shotgun (WGS) entry which is preliminary data.</text>
</comment>
<accession>A0A2M7H3K0</accession>
<organism evidence="1 2">
    <name type="scientific">Candidatus Kerfeldbacteria bacterium CG15_BIG_FIL_POST_REV_8_21_14_020_45_12</name>
    <dbReference type="NCBI Taxonomy" id="2014247"/>
    <lineage>
        <taxon>Bacteria</taxon>
        <taxon>Candidatus Kerfeldiibacteriota</taxon>
    </lineage>
</organism>
<dbReference type="Proteomes" id="UP000230292">
    <property type="component" value="Unassembled WGS sequence"/>
</dbReference>
<reference evidence="1 2" key="1">
    <citation type="submission" date="2017-09" db="EMBL/GenBank/DDBJ databases">
        <title>Depth-based differentiation of microbial function through sediment-hosted aquifers and enrichment of novel symbionts in the deep terrestrial subsurface.</title>
        <authorList>
            <person name="Probst A.J."/>
            <person name="Ladd B."/>
            <person name="Jarett J.K."/>
            <person name="Geller-Mcgrath D.E."/>
            <person name="Sieber C.M."/>
            <person name="Emerson J.B."/>
            <person name="Anantharaman K."/>
            <person name="Thomas B.C."/>
            <person name="Malmstrom R."/>
            <person name="Stieglmeier M."/>
            <person name="Klingl A."/>
            <person name="Woyke T."/>
            <person name="Ryan C.M."/>
            <person name="Banfield J.F."/>
        </authorList>
    </citation>
    <scope>NUCLEOTIDE SEQUENCE [LARGE SCALE GENOMIC DNA]</scope>
    <source>
        <strain evidence="1">CG15_BIG_FIL_POST_REV_8_21_14_020_45_12</strain>
    </source>
</reference>
<dbReference type="NCBIfam" id="TIGR00481">
    <property type="entry name" value="YbhB/YbcL family Raf kinase inhibitor-like protein"/>
    <property type="match status" value="1"/>
</dbReference>
<dbReference type="EMBL" id="PFGC01000040">
    <property type="protein sequence ID" value="PIW36806.1"/>
    <property type="molecule type" value="Genomic_DNA"/>
</dbReference>
<gene>
    <name evidence="1" type="ORF">COW24_03480</name>
</gene>
<dbReference type="PANTHER" id="PTHR30289:SF1">
    <property type="entry name" value="PEBP (PHOSPHATIDYLETHANOLAMINE-BINDING PROTEIN) FAMILY PROTEIN"/>
    <property type="match status" value="1"/>
</dbReference>
<protein>
    <submittedName>
        <fullName evidence="1">YbhB/YbcL family Raf kinase inhibitor-like protein</fullName>
    </submittedName>
</protein>
<evidence type="ECO:0000313" key="1">
    <source>
        <dbReference type="EMBL" id="PIW36806.1"/>
    </source>
</evidence>
<sequence>MQLTSPAFLQGGRIPAKYTCDGEQISPQLIFDEVPEAAKSLVVIMEDPDVPVSIREDGMWNHWLVWNIDPSVRVLSEGVEPEGIHGRTTSSTLDYYAPCPPDREHRYFFYLYALDSKLALPEGSTKEELLVAMKNHVIGKAELLGTYQRAVK</sequence>
<proteinExistence type="predicted"/>
<dbReference type="Gene3D" id="3.90.280.10">
    <property type="entry name" value="PEBP-like"/>
    <property type="match status" value="1"/>
</dbReference>
<dbReference type="PANTHER" id="PTHR30289">
    <property type="entry name" value="UNCHARACTERIZED PROTEIN YBCL-RELATED"/>
    <property type="match status" value="1"/>
</dbReference>
<evidence type="ECO:0000313" key="2">
    <source>
        <dbReference type="Proteomes" id="UP000230292"/>
    </source>
</evidence>
<dbReference type="CDD" id="cd00865">
    <property type="entry name" value="PEBP_bact_arch"/>
    <property type="match status" value="1"/>
</dbReference>
<dbReference type="InterPro" id="IPR005247">
    <property type="entry name" value="YbhB_YbcL/LppC-like"/>
</dbReference>